<sequence>MAQIYNQNEDYSEIVEGINFSFNKCKDLIQDLTNDKDRFAICQLKVTNLKMYCYRFGYKYGHAMICHVYMELKKYLDNKGVVIRVHDNILILVLWNFNNKMELEKFIEEFLAKFENPCDIMNHKIKIQMNIGLAIYPQNGEEIEMLLRYADIALDYCQKDSCKKYEFFNFDMYLKVAMKEIEEMDILNALTDKEFILYYQPQVNLYTNRIYGFEALIRWDHPLYGLLPPFLFIDKLIENGAINEVGKWIMEEACRQKKIWNQLRYKDIIVSVNVSIEQLEDENFHLLIKDLLKKFNIKASSLNIEITEHEPYKLQKSVINNLKEIKKLGARIYLDDFGTSYCYLNNLCVLPVDGIKIDKFFIDDIEKNKKKYIVTKQTIELANQLGIDVVAEGIERKEQIDYLKEIGCYKAQGYFFGKPMPFDETISILENTSFELN</sequence>
<dbReference type="Pfam" id="PF00990">
    <property type="entry name" value="GGDEF"/>
    <property type="match status" value="1"/>
</dbReference>
<dbReference type="InterPro" id="IPR050706">
    <property type="entry name" value="Cyclic-di-GMP_PDE-like"/>
</dbReference>
<dbReference type="GO" id="GO:0071111">
    <property type="term" value="F:cyclic-guanylate-specific phosphodiesterase activity"/>
    <property type="evidence" value="ECO:0007669"/>
    <property type="project" value="InterPro"/>
</dbReference>
<dbReference type="InterPro" id="IPR000160">
    <property type="entry name" value="GGDEF_dom"/>
</dbReference>
<dbReference type="InterPro" id="IPR029787">
    <property type="entry name" value="Nucleotide_cyclase"/>
</dbReference>
<name>A0A1M5Y3E9_9FIRM</name>
<evidence type="ECO:0000259" key="2">
    <source>
        <dbReference type="PROSITE" id="PS50887"/>
    </source>
</evidence>
<dbReference type="SUPFAM" id="SSF141868">
    <property type="entry name" value="EAL domain-like"/>
    <property type="match status" value="1"/>
</dbReference>
<dbReference type="SMART" id="SM00267">
    <property type="entry name" value="GGDEF"/>
    <property type="match status" value="1"/>
</dbReference>
<dbReference type="Proteomes" id="UP000184389">
    <property type="component" value="Unassembled WGS sequence"/>
</dbReference>
<dbReference type="EMBL" id="FQXR01000009">
    <property type="protein sequence ID" value="SHI06469.1"/>
    <property type="molecule type" value="Genomic_DNA"/>
</dbReference>
<dbReference type="Pfam" id="PF00563">
    <property type="entry name" value="EAL"/>
    <property type="match status" value="1"/>
</dbReference>
<dbReference type="OrthoDB" id="9805474at2"/>
<keyword evidence="4" id="KW-1185">Reference proteome</keyword>
<dbReference type="InterPro" id="IPR001633">
    <property type="entry name" value="EAL_dom"/>
</dbReference>
<dbReference type="SUPFAM" id="SSF55073">
    <property type="entry name" value="Nucleotide cyclase"/>
    <property type="match status" value="1"/>
</dbReference>
<feature type="domain" description="EAL" evidence="1">
    <location>
        <begin position="179"/>
        <end position="433"/>
    </location>
</feature>
<dbReference type="Gene3D" id="3.20.20.450">
    <property type="entry name" value="EAL domain"/>
    <property type="match status" value="1"/>
</dbReference>
<evidence type="ECO:0000313" key="4">
    <source>
        <dbReference type="Proteomes" id="UP000184389"/>
    </source>
</evidence>
<dbReference type="PANTHER" id="PTHR33121:SF70">
    <property type="entry name" value="SIGNALING PROTEIN YKOW"/>
    <property type="match status" value="1"/>
</dbReference>
<dbReference type="RefSeq" id="WP_072744609.1">
    <property type="nucleotide sequence ID" value="NZ_FQXR01000009.1"/>
</dbReference>
<gene>
    <name evidence="3" type="ORF">SAMN02745180_01950</name>
</gene>
<organism evidence="3 4">
    <name type="scientific">Sporanaerobacter acetigenes DSM 13106</name>
    <dbReference type="NCBI Taxonomy" id="1123281"/>
    <lineage>
        <taxon>Bacteria</taxon>
        <taxon>Bacillati</taxon>
        <taxon>Bacillota</taxon>
        <taxon>Tissierellia</taxon>
        <taxon>Tissierellales</taxon>
        <taxon>Sporanaerobacteraceae</taxon>
        <taxon>Sporanaerobacter</taxon>
    </lineage>
</organism>
<dbReference type="AlphaFoldDB" id="A0A1M5Y3E9"/>
<dbReference type="PANTHER" id="PTHR33121">
    <property type="entry name" value="CYCLIC DI-GMP PHOSPHODIESTERASE PDEF"/>
    <property type="match status" value="1"/>
</dbReference>
<dbReference type="InterPro" id="IPR043128">
    <property type="entry name" value="Rev_trsase/Diguanyl_cyclase"/>
</dbReference>
<dbReference type="CDD" id="cd01948">
    <property type="entry name" value="EAL"/>
    <property type="match status" value="1"/>
</dbReference>
<dbReference type="PROSITE" id="PS50887">
    <property type="entry name" value="GGDEF"/>
    <property type="match status" value="1"/>
</dbReference>
<dbReference type="PROSITE" id="PS50883">
    <property type="entry name" value="EAL"/>
    <property type="match status" value="1"/>
</dbReference>
<proteinExistence type="predicted"/>
<protein>
    <submittedName>
        <fullName evidence="3">EAL domain, c-di-GMP-specific phosphodiesterase class I (Or its enzymatically inactive variant)</fullName>
    </submittedName>
</protein>
<dbReference type="STRING" id="1123281.SAMN02745180_01950"/>
<dbReference type="Gene3D" id="3.30.70.270">
    <property type="match status" value="1"/>
</dbReference>
<reference evidence="3 4" key="1">
    <citation type="submission" date="2016-11" db="EMBL/GenBank/DDBJ databases">
        <authorList>
            <person name="Jaros S."/>
            <person name="Januszkiewicz K."/>
            <person name="Wedrychowicz H."/>
        </authorList>
    </citation>
    <scope>NUCLEOTIDE SEQUENCE [LARGE SCALE GENOMIC DNA]</scope>
    <source>
        <strain evidence="3 4">DSM 13106</strain>
    </source>
</reference>
<dbReference type="InterPro" id="IPR035919">
    <property type="entry name" value="EAL_sf"/>
</dbReference>
<dbReference type="SMART" id="SM00052">
    <property type="entry name" value="EAL"/>
    <property type="match status" value="1"/>
</dbReference>
<accession>A0A1M5Y3E9</accession>
<evidence type="ECO:0000259" key="1">
    <source>
        <dbReference type="PROSITE" id="PS50883"/>
    </source>
</evidence>
<feature type="domain" description="GGDEF" evidence="2">
    <location>
        <begin position="37"/>
        <end position="170"/>
    </location>
</feature>
<evidence type="ECO:0000313" key="3">
    <source>
        <dbReference type="EMBL" id="SHI06469.1"/>
    </source>
</evidence>